<protein>
    <submittedName>
        <fullName evidence="2">Uncharacterized protein</fullName>
    </submittedName>
</protein>
<evidence type="ECO:0000313" key="2">
    <source>
        <dbReference type="EMBL" id="MBT9316854.1"/>
    </source>
</evidence>
<feature type="compositionally biased region" description="Basic and acidic residues" evidence="1">
    <location>
        <begin position="774"/>
        <end position="783"/>
    </location>
</feature>
<feature type="compositionally biased region" description="Polar residues" evidence="1">
    <location>
        <begin position="277"/>
        <end position="300"/>
    </location>
</feature>
<comment type="caution">
    <text evidence="2">The sequence shown here is derived from an EMBL/GenBank/DDBJ whole genome shotgun (WGS) entry which is preliminary data.</text>
</comment>
<evidence type="ECO:0000313" key="3">
    <source>
        <dbReference type="Proteomes" id="UP000717364"/>
    </source>
</evidence>
<proteinExistence type="predicted"/>
<feature type="compositionally biased region" description="Polar residues" evidence="1">
    <location>
        <begin position="750"/>
        <end position="765"/>
    </location>
</feature>
<feature type="region of interest" description="Disordered" evidence="1">
    <location>
        <begin position="390"/>
        <end position="487"/>
    </location>
</feature>
<feature type="region of interest" description="Disordered" evidence="1">
    <location>
        <begin position="277"/>
        <end position="323"/>
    </location>
</feature>
<reference evidence="2" key="1">
    <citation type="submission" date="2020-11" db="EMBL/GenBank/DDBJ databases">
        <authorList>
            <person name="Konstantinou D."/>
            <person name="Gkelis S."/>
            <person name="Popin R."/>
            <person name="Fewer D."/>
            <person name="Sivonen K."/>
        </authorList>
    </citation>
    <scope>NUCLEOTIDE SEQUENCE</scope>
    <source>
        <strain evidence="2">TAU-MAC 1115</strain>
    </source>
</reference>
<sequence length="783" mass="85081">MKPFAVDLAFSLKLLAVEKYSAVIDQLSKRLRKSKVLVSTYHFQDQRWTCTQVSGKELRERSPDTQWLISEALFSNLRVDGLLAADIHDLTRKMSQMDINLLNDRYFYSEHAPSPNNLDKRIEYEVRLAAQENIPMLLPEYPGSQLISRKIEQHASSYGVTLVKPLEPSPSRPFIVPNWLLDLAYLKKLLKKEDISFPIGNLDWFFIVLPAALVSLMAEGNASNESLNFSSNKSPADNPDTLNQPNLNSENFDSASPPWLDARNSVSLRDRDNPIILSSYTPKSNTLGQNTNNDQSSVEQAGQGIELGSPSTATGLSSLSEPENGLRNLETTVASVSQISDLSQSQATDLDEANLDEQNPQGISSNAETINITSESEENASAETELLESTDLIEPADSDESLQSVEGSDTKNQTSVESEIQDSTAPTSNTSSQESIPDDSQSQILAVDNTHSSNENNEASSQTSSENETVTDIEESPISSIDNVDNETVTDIEESPISPIDNADTAPSPSQDLSSIAITTVKETGIISLEFLLDGGAYEGELGIVSLEGLASYDVDSSEFARELARRAASNSSLGYIAVSDALEEARFSDTLALDTFIESGDYDFGQSKQFVFDPGTPVTFVLIPDTTFEEAISIPEWNSRSRPLIPSTQVKDLTGDGLIWGFEDQPLESSVNDSDFDDIIIHIDNGTTDELTGDPANITLDPAFEGNSDSSSQTALVEDENTSLILESDDVIGAATNDLMMDNLGADTSPANFSPKSESEQTATDAGLPKNDPPVKLDGIDF</sequence>
<feature type="compositionally biased region" description="Polar residues" evidence="1">
    <location>
        <begin position="309"/>
        <end position="321"/>
    </location>
</feature>
<organism evidence="2 3">
    <name type="scientific">Leptothoe spongobia TAU-MAC 1115</name>
    <dbReference type="NCBI Taxonomy" id="1967444"/>
    <lineage>
        <taxon>Bacteria</taxon>
        <taxon>Bacillati</taxon>
        <taxon>Cyanobacteriota</taxon>
        <taxon>Cyanophyceae</taxon>
        <taxon>Nodosilineales</taxon>
        <taxon>Cymatolegaceae</taxon>
        <taxon>Leptothoe</taxon>
        <taxon>Leptothoe spongobia</taxon>
    </lineage>
</organism>
<gene>
    <name evidence="2" type="ORF">IXB50_15605</name>
</gene>
<feature type="compositionally biased region" description="Polar residues" evidence="1">
    <location>
        <begin position="401"/>
        <end position="468"/>
    </location>
</feature>
<name>A0A947GJV9_9CYAN</name>
<keyword evidence="3" id="KW-1185">Reference proteome</keyword>
<feature type="compositionally biased region" description="Polar residues" evidence="1">
    <location>
        <begin position="226"/>
        <end position="254"/>
    </location>
</feature>
<dbReference type="EMBL" id="JADOES010000034">
    <property type="protein sequence ID" value="MBT9316854.1"/>
    <property type="molecule type" value="Genomic_DNA"/>
</dbReference>
<accession>A0A947GJV9</accession>
<feature type="region of interest" description="Disordered" evidence="1">
    <location>
        <begin position="226"/>
        <end position="259"/>
    </location>
</feature>
<dbReference type="AlphaFoldDB" id="A0A947GJV9"/>
<evidence type="ECO:0000256" key="1">
    <source>
        <dbReference type="SAM" id="MobiDB-lite"/>
    </source>
</evidence>
<dbReference type="Proteomes" id="UP000717364">
    <property type="component" value="Unassembled WGS sequence"/>
</dbReference>
<feature type="region of interest" description="Disordered" evidence="1">
    <location>
        <begin position="744"/>
        <end position="783"/>
    </location>
</feature>
<reference evidence="2" key="2">
    <citation type="journal article" date="2021" name="Mar. Drugs">
        <title>Genome Reduction and Secondary Metabolism of the Marine Sponge-Associated Cyanobacterium Leptothoe.</title>
        <authorList>
            <person name="Konstantinou D."/>
            <person name="Popin R.V."/>
            <person name="Fewer D.P."/>
            <person name="Sivonen K."/>
            <person name="Gkelis S."/>
        </authorList>
    </citation>
    <scope>NUCLEOTIDE SEQUENCE</scope>
    <source>
        <strain evidence="2">TAU-MAC 1115</strain>
    </source>
</reference>